<reference evidence="1 2" key="1">
    <citation type="submission" date="2018-08" db="EMBL/GenBank/DDBJ databases">
        <title>Genome Sequence of Clavibacter michiganensis Subspecies type strains, and the Atypical Peach-Colored Strains Isolated from Tomato.</title>
        <authorList>
            <person name="Osdaghi E."/>
            <person name="Portier P."/>
            <person name="Briand M."/>
            <person name="Jacques M.-A."/>
        </authorList>
    </citation>
    <scope>NUCLEOTIDE SEQUENCE [LARGE SCALE GENOMIC DNA]</scope>
    <source>
        <strain evidence="1 2">CFBP 8216</strain>
    </source>
</reference>
<gene>
    <name evidence="1" type="ORF">DZF98_16935</name>
</gene>
<protein>
    <submittedName>
        <fullName evidence="1">Molybdenum cofactor guanylyltransferase</fullName>
    </submittedName>
</protein>
<feature type="non-terminal residue" evidence="1">
    <location>
        <position position="1"/>
    </location>
</feature>
<comment type="caution">
    <text evidence="1">The sequence shown here is derived from an EMBL/GenBank/DDBJ whole genome shotgun (WGS) entry which is preliminary data.</text>
</comment>
<dbReference type="GO" id="GO:0016779">
    <property type="term" value="F:nucleotidyltransferase activity"/>
    <property type="evidence" value="ECO:0007669"/>
    <property type="project" value="UniProtKB-KW"/>
</dbReference>
<dbReference type="EMBL" id="QWEE01000684">
    <property type="protein sequence ID" value="RII86076.1"/>
    <property type="molecule type" value="Genomic_DNA"/>
</dbReference>
<name>A0ABX9N0S4_9MICO</name>
<dbReference type="Proteomes" id="UP000265355">
    <property type="component" value="Unassembled WGS sequence"/>
</dbReference>
<sequence length="105" mass="11197">RALLPLRHDAGLADGRDAIVARDPDGRAQPLLALYRAAPLVAALDAISRTTGVDGVALRRVLDALGADRVAHADLPARLCADVDTPDDARAHRLRLPDDRIPDAR</sequence>
<keyword evidence="2" id="KW-1185">Reference proteome</keyword>
<evidence type="ECO:0000313" key="2">
    <source>
        <dbReference type="Proteomes" id="UP000265355"/>
    </source>
</evidence>
<keyword evidence="1" id="KW-0808">Transferase</keyword>
<organism evidence="1 2">
    <name type="scientific">Clavibacter californiensis</name>
    <dbReference type="NCBI Taxonomy" id="1401995"/>
    <lineage>
        <taxon>Bacteria</taxon>
        <taxon>Bacillati</taxon>
        <taxon>Actinomycetota</taxon>
        <taxon>Actinomycetes</taxon>
        <taxon>Micrococcales</taxon>
        <taxon>Microbacteriaceae</taxon>
        <taxon>Clavibacter</taxon>
    </lineage>
</organism>
<accession>A0ABX9N0S4</accession>
<proteinExistence type="predicted"/>
<dbReference type="Gene3D" id="3.90.550.10">
    <property type="entry name" value="Spore Coat Polysaccharide Biosynthesis Protein SpsA, Chain A"/>
    <property type="match status" value="1"/>
</dbReference>
<keyword evidence="1" id="KW-0548">Nucleotidyltransferase</keyword>
<dbReference type="InterPro" id="IPR029044">
    <property type="entry name" value="Nucleotide-diphossugar_trans"/>
</dbReference>
<evidence type="ECO:0000313" key="1">
    <source>
        <dbReference type="EMBL" id="RII86076.1"/>
    </source>
</evidence>